<evidence type="ECO:0000313" key="1">
    <source>
        <dbReference type="EMBL" id="KAL2743046.1"/>
    </source>
</evidence>
<protein>
    <submittedName>
        <fullName evidence="1">Uncharacterized protein</fullName>
    </submittedName>
</protein>
<evidence type="ECO:0000313" key="2">
    <source>
        <dbReference type="Proteomes" id="UP001607303"/>
    </source>
</evidence>
<dbReference type="AlphaFoldDB" id="A0ABD2CDA8"/>
<accession>A0ABD2CDA8</accession>
<proteinExistence type="predicted"/>
<name>A0ABD2CDA8_VESMC</name>
<dbReference type="EMBL" id="JAYRBN010000056">
    <property type="protein sequence ID" value="KAL2743046.1"/>
    <property type="molecule type" value="Genomic_DNA"/>
</dbReference>
<keyword evidence="2" id="KW-1185">Reference proteome</keyword>
<comment type="caution">
    <text evidence="1">The sequence shown here is derived from an EMBL/GenBank/DDBJ whole genome shotgun (WGS) entry which is preliminary data.</text>
</comment>
<dbReference type="Proteomes" id="UP001607303">
    <property type="component" value="Unassembled WGS sequence"/>
</dbReference>
<gene>
    <name evidence="1" type="ORF">V1477_008535</name>
</gene>
<reference evidence="1 2" key="1">
    <citation type="journal article" date="2024" name="Ann. Entomol. Soc. Am.">
        <title>Genomic analyses of the southern and eastern yellowjacket wasps (Hymenoptera: Vespidae) reveal evolutionary signatures of social life.</title>
        <authorList>
            <person name="Catto M.A."/>
            <person name="Caine P.B."/>
            <person name="Orr S.E."/>
            <person name="Hunt B.G."/>
            <person name="Goodisman M.A.D."/>
        </authorList>
    </citation>
    <scope>NUCLEOTIDE SEQUENCE [LARGE SCALE GENOMIC DNA]</scope>
    <source>
        <strain evidence="1">232</strain>
        <tissue evidence="1">Head and thorax</tissue>
    </source>
</reference>
<sequence>MFHISPGHAYTSVLKPSQNFLNNTTSRVSRCLKLMVSDGRAFCKRDLTHFLLAKKLKAREAESFHLGTHTVNPWVFRCSNFHTVRPESVVFATYRNLMKCKYYRTNGCTNEIFQDISKIF</sequence>
<organism evidence="1 2">
    <name type="scientific">Vespula maculifrons</name>
    <name type="common">Eastern yellow jacket</name>
    <name type="synonym">Wasp</name>
    <dbReference type="NCBI Taxonomy" id="7453"/>
    <lineage>
        <taxon>Eukaryota</taxon>
        <taxon>Metazoa</taxon>
        <taxon>Ecdysozoa</taxon>
        <taxon>Arthropoda</taxon>
        <taxon>Hexapoda</taxon>
        <taxon>Insecta</taxon>
        <taxon>Pterygota</taxon>
        <taxon>Neoptera</taxon>
        <taxon>Endopterygota</taxon>
        <taxon>Hymenoptera</taxon>
        <taxon>Apocrita</taxon>
        <taxon>Aculeata</taxon>
        <taxon>Vespoidea</taxon>
        <taxon>Vespidae</taxon>
        <taxon>Vespinae</taxon>
        <taxon>Vespula</taxon>
    </lineage>
</organism>